<proteinExistence type="predicted"/>
<gene>
    <name evidence="2" type="ORF">DS745_15455</name>
</gene>
<reference evidence="2 3" key="1">
    <citation type="journal article" date="2019" name="Int. J. Syst. Evol. Microbiol.">
        <title>Anaerobacillus alkaliphilus sp. nov., a novel alkaliphilic and moderately halophilic bacterium.</title>
        <authorList>
            <person name="Borsodi A.K."/>
            <person name="Aszalos J.M."/>
            <person name="Bihari P."/>
            <person name="Nagy I."/>
            <person name="Schumann P."/>
            <person name="Sproer C."/>
            <person name="Kovacs A.L."/>
            <person name="Boka K."/>
            <person name="Dobosy P."/>
            <person name="Ovari M."/>
            <person name="Szili-Kovacs T."/>
            <person name="Toth E."/>
        </authorList>
    </citation>
    <scope>NUCLEOTIDE SEQUENCE [LARGE SCALE GENOMIC DNA]</scope>
    <source>
        <strain evidence="2 3">B16-10</strain>
    </source>
</reference>
<evidence type="ECO:0000256" key="1">
    <source>
        <dbReference type="SAM" id="Phobius"/>
    </source>
</evidence>
<dbReference type="Pfam" id="PF04240">
    <property type="entry name" value="Caroten_synth"/>
    <property type="match status" value="1"/>
</dbReference>
<feature type="transmembrane region" description="Helical" evidence="1">
    <location>
        <begin position="209"/>
        <end position="227"/>
    </location>
</feature>
<sequence>MIQIFIFRLFIFWYIVGIFLLAFDLLPAALEWANAVFLILAGTLGGIYFSINYPKIKGIFISLTVVACTMFAEWLGVNYNLFFGQYDYNSDFGFKIAGVPIAIGFAWLMVISTTHVLAKQIIRFFSLKNTYIRAICYATVGGFAAVVIDLVIDPVAFHVKEYWLWYQGGMYYEIPFSNFAGWFFLAFVLHLFVYVVLKREWQEDQNIEWKKKMVILYILIILMFVVLALKGALFLSVIVTLFATASFIALYRKAENK</sequence>
<organism evidence="2 3">
    <name type="scientific">Anaerobacillus alkaliphilus</name>
    <dbReference type="NCBI Taxonomy" id="1548597"/>
    <lineage>
        <taxon>Bacteria</taxon>
        <taxon>Bacillati</taxon>
        <taxon>Bacillota</taxon>
        <taxon>Bacilli</taxon>
        <taxon>Bacillales</taxon>
        <taxon>Bacillaceae</taxon>
        <taxon>Anaerobacillus</taxon>
    </lineage>
</organism>
<keyword evidence="3" id="KW-1185">Reference proteome</keyword>
<dbReference type="RefSeq" id="WP_129079129.1">
    <property type="nucleotide sequence ID" value="NZ_QOUX01000046.1"/>
</dbReference>
<evidence type="ECO:0000313" key="2">
    <source>
        <dbReference type="EMBL" id="RXI97764.1"/>
    </source>
</evidence>
<feature type="transmembrane region" description="Helical" evidence="1">
    <location>
        <begin position="58"/>
        <end position="77"/>
    </location>
</feature>
<feature type="transmembrane region" description="Helical" evidence="1">
    <location>
        <begin position="233"/>
        <end position="251"/>
    </location>
</feature>
<evidence type="ECO:0000313" key="3">
    <source>
        <dbReference type="Proteomes" id="UP000290649"/>
    </source>
</evidence>
<keyword evidence="1" id="KW-0472">Membrane</keyword>
<dbReference type="PANTHER" id="PTHR39419:SF1">
    <property type="entry name" value="SLL0814 PROTEIN"/>
    <property type="match status" value="1"/>
</dbReference>
<keyword evidence="1" id="KW-1133">Transmembrane helix</keyword>
<feature type="transmembrane region" description="Helical" evidence="1">
    <location>
        <begin position="32"/>
        <end position="51"/>
    </location>
</feature>
<feature type="transmembrane region" description="Helical" evidence="1">
    <location>
        <begin position="97"/>
        <end position="118"/>
    </location>
</feature>
<dbReference type="PANTHER" id="PTHR39419">
    <property type="entry name" value="SLL0814 PROTEIN"/>
    <property type="match status" value="1"/>
</dbReference>
<keyword evidence="1" id="KW-0812">Transmembrane</keyword>
<dbReference type="Proteomes" id="UP000290649">
    <property type="component" value="Unassembled WGS sequence"/>
</dbReference>
<name>A0A4V1LFX3_9BACI</name>
<feature type="transmembrane region" description="Helical" evidence="1">
    <location>
        <begin position="7"/>
        <end position="26"/>
    </location>
</feature>
<dbReference type="OrthoDB" id="9811293at2"/>
<comment type="caution">
    <text evidence="2">The sequence shown here is derived from an EMBL/GenBank/DDBJ whole genome shotgun (WGS) entry which is preliminary data.</text>
</comment>
<accession>A0A4V1LFX3</accession>
<feature type="transmembrane region" description="Helical" evidence="1">
    <location>
        <begin position="179"/>
        <end position="197"/>
    </location>
</feature>
<dbReference type="AlphaFoldDB" id="A0A4V1LFX3"/>
<dbReference type="EMBL" id="QOUX01000046">
    <property type="protein sequence ID" value="RXI97764.1"/>
    <property type="molecule type" value="Genomic_DNA"/>
</dbReference>
<feature type="transmembrane region" description="Helical" evidence="1">
    <location>
        <begin position="130"/>
        <end position="159"/>
    </location>
</feature>
<protein>
    <submittedName>
        <fullName evidence="2">Carotenoid biosynthesis protein</fullName>
    </submittedName>
</protein>
<dbReference type="InterPro" id="IPR007354">
    <property type="entry name" value="CruF-like"/>
</dbReference>